<comment type="caution">
    <text evidence="1">The sequence shown here is derived from an EMBL/GenBank/DDBJ whole genome shotgun (WGS) entry which is preliminary data.</text>
</comment>
<gene>
    <name evidence="1" type="ORF">HINF_LOCUS104</name>
</gene>
<evidence type="ECO:0000313" key="2">
    <source>
        <dbReference type="Proteomes" id="UP001642409"/>
    </source>
</evidence>
<evidence type="ECO:0000313" key="1">
    <source>
        <dbReference type="EMBL" id="CAL5970164.1"/>
    </source>
</evidence>
<keyword evidence="2" id="KW-1185">Reference proteome</keyword>
<protein>
    <submittedName>
        <fullName evidence="1">Hypothetical_protein</fullName>
    </submittedName>
</protein>
<organism evidence="1 2">
    <name type="scientific">Hexamita inflata</name>
    <dbReference type="NCBI Taxonomy" id="28002"/>
    <lineage>
        <taxon>Eukaryota</taxon>
        <taxon>Metamonada</taxon>
        <taxon>Diplomonadida</taxon>
        <taxon>Hexamitidae</taxon>
        <taxon>Hexamitinae</taxon>
        <taxon>Hexamita</taxon>
    </lineage>
</organism>
<sequence length="104" mass="12516">MKRLLTARKLLKINKNLNQYDKDNFRYLTFSIQFDLVYFHPLQTGSELDYQLERKNIFMTNTSITLGCTFEEPKIIWNSFKVQNEFKTKQSQNIFKDIKLEVPI</sequence>
<name>A0ABP1GKH7_9EUKA</name>
<dbReference type="Proteomes" id="UP001642409">
    <property type="component" value="Unassembled WGS sequence"/>
</dbReference>
<accession>A0ABP1GKH7</accession>
<dbReference type="EMBL" id="CAXDID020000001">
    <property type="protein sequence ID" value="CAL5970164.1"/>
    <property type="molecule type" value="Genomic_DNA"/>
</dbReference>
<reference evidence="1 2" key="1">
    <citation type="submission" date="2024-07" db="EMBL/GenBank/DDBJ databases">
        <authorList>
            <person name="Akdeniz Z."/>
        </authorList>
    </citation>
    <scope>NUCLEOTIDE SEQUENCE [LARGE SCALE GENOMIC DNA]</scope>
</reference>
<proteinExistence type="predicted"/>